<dbReference type="InterPro" id="IPR011009">
    <property type="entry name" value="Kinase-like_dom_sf"/>
</dbReference>
<dbReference type="Gene3D" id="3.30.10.20">
    <property type="match status" value="4"/>
</dbReference>
<dbReference type="SUPFAM" id="SSF54184">
    <property type="entry name" value="Penicillin-binding protein 2x (pbp-2x), c-terminal domain"/>
    <property type="match status" value="1"/>
</dbReference>
<feature type="region of interest" description="Disordered" evidence="1">
    <location>
        <begin position="84"/>
        <end position="112"/>
    </location>
</feature>
<feature type="domain" description="PASTA" evidence="3">
    <location>
        <begin position="387"/>
        <end position="455"/>
    </location>
</feature>
<dbReference type="InterPro" id="IPR005543">
    <property type="entry name" value="PASTA_dom"/>
</dbReference>
<organism evidence="4 5">
    <name type="scientific">Ilumatobacter coccineus</name>
    <dbReference type="NCBI Taxonomy" id="467094"/>
    <lineage>
        <taxon>Bacteria</taxon>
        <taxon>Bacillati</taxon>
        <taxon>Actinomycetota</taxon>
        <taxon>Acidimicrobiia</taxon>
        <taxon>Acidimicrobiales</taxon>
        <taxon>Ilumatobacteraceae</taxon>
        <taxon>Ilumatobacter</taxon>
    </lineage>
</organism>
<feature type="domain" description="PASTA" evidence="3">
    <location>
        <begin position="250"/>
        <end position="316"/>
    </location>
</feature>
<proteinExistence type="predicted"/>
<evidence type="ECO:0000313" key="4">
    <source>
        <dbReference type="EMBL" id="PIE31665.1"/>
    </source>
</evidence>
<feature type="domain" description="PASTA" evidence="3">
    <location>
        <begin position="183"/>
        <end position="248"/>
    </location>
</feature>
<keyword evidence="2" id="KW-0472">Membrane</keyword>
<feature type="region of interest" description="Disordered" evidence="1">
    <location>
        <begin position="461"/>
        <end position="491"/>
    </location>
</feature>
<keyword evidence="2" id="KW-0812">Transmembrane</keyword>
<dbReference type="CDD" id="cd06577">
    <property type="entry name" value="PASTA_pknB"/>
    <property type="match status" value="3"/>
</dbReference>
<feature type="transmembrane region" description="Helical" evidence="2">
    <location>
        <begin position="152"/>
        <end position="173"/>
    </location>
</feature>
<evidence type="ECO:0000313" key="5">
    <source>
        <dbReference type="Proteomes" id="UP000230914"/>
    </source>
</evidence>
<dbReference type="AlphaFoldDB" id="A0A2G6K7Q6"/>
<reference evidence="4 5" key="1">
    <citation type="submission" date="2017-10" db="EMBL/GenBank/DDBJ databases">
        <title>Novel microbial diversity and functional potential in the marine mammal oral microbiome.</title>
        <authorList>
            <person name="Dudek N.K."/>
            <person name="Sun C.L."/>
            <person name="Burstein D."/>
            <person name="Kantor R.S."/>
            <person name="Aliaga Goltsman D.S."/>
            <person name="Bik E.M."/>
            <person name="Thomas B.C."/>
            <person name="Banfield J.F."/>
            <person name="Relman D.A."/>
        </authorList>
    </citation>
    <scope>NUCLEOTIDE SEQUENCE [LARGE SCALE GENOMIC DNA]</scope>
    <source>
        <strain evidence="4">DOLJORAL78_61_10</strain>
    </source>
</reference>
<dbReference type="SMART" id="SM00740">
    <property type="entry name" value="PASTA"/>
    <property type="match status" value="4"/>
</dbReference>
<dbReference type="Gene3D" id="1.10.510.10">
    <property type="entry name" value="Transferase(Phosphotransferase) domain 1"/>
    <property type="match status" value="1"/>
</dbReference>
<evidence type="ECO:0000256" key="1">
    <source>
        <dbReference type="SAM" id="MobiDB-lite"/>
    </source>
</evidence>
<accession>A0A2G6K7Q6</accession>
<feature type="compositionally biased region" description="Low complexity" evidence="1">
    <location>
        <begin position="461"/>
        <end position="482"/>
    </location>
</feature>
<dbReference type="Proteomes" id="UP000230914">
    <property type="component" value="Unassembled WGS sequence"/>
</dbReference>
<dbReference type="SUPFAM" id="SSF56112">
    <property type="entry name" value="Protein kinase-like (PK-like)"/>
    <property type="match status" value="1"/>
</dbReference>
<keyword evidence="2" id="KW-1133">Transmembrane helix</keyword>
<evidence type="ECO:0000256" key="2">
    <source>
        <dbReference type="SAM" id="Phobius"/>
    </source>
</evidence>
<evidence type="ECO:0000259" key="3">
    <source>
        <dbReference type="PROSITE" id="PS51178"/>
    </source>
</evidence>
<dbReference type="PROSITE" id="PS51178">
    <property type="entry name" value="PASTA"/>
    <property type="match status" value="4"/>
</dbReference>
<feature type="domain" description="PASTA" evidence="3">
    <location>
        <begin position="317"/>
        <end position="386"/>
    </location>
</feature>
<dbReference type="Pfam" id="PF03793">
    <property type="entry name" value="PASTA"/>
    <property type="match status" value="4"/>
</dbReference>
<protein>
    <recommendedName>
        <fullName evidence="3">PASTA domain-containing protein</fullName>
    </recommendedName>
</protein>
<comment type="caution">
    <text evidence="4">The sequence shown here is derived from an EMBL/GenBank/DDBJ whole genome shotgun (WGS) entry which is preliminary data.</text>
</comment>
<sequence length="491" mass="52069">MAGTAPFTGENPVAIAYKQVHDAPTPLNKLVPEVPRAFEAIIARLLAKNPKMRYPTAQDLRDDLRRFRNGEQVHALVAAAARPAGPTKAPVSPDAPTMAVVSTPAPESHEPPAIAGMPDTAPTTAVPTDLSHLPPGASPDARYYEDNNARTGWYALIAFIALIGLVAGAVMLYQNLISNQADESASRILADYTNQPLEQVTAELAELGLSYKPVPENNPLVPEMHVFRTDPVAGEVISEGQVILLYYNPRPELTPVPDVTGMTIADATTTLGAAGFQVAQITEVNNDIEEGRIIRTEPAANEPTALDEIVTMVVSGGADEVAIPASVIGNDVDVARDLLESQEYQFNVQISEEESETVEEGRVIRTNPEVNSLVERGSTIELVVSTGSPQVFVPPFIGMSEEAARDLAQSRGLKVRIVLRDIPAGDDRDGTIIEQSVVQGQKVPKGTTIDVVIGVAPDVTTTTSAPTTTTTTVAATTTTTTTTPPPTTASP</sequence>
<dbReference type="EMBL" id="PDSL01000070">
    <property type="protein sequence ID" value="PIE31665.1"/>
    <property type="molecule type" value="Genomic_DNA"/>
</dbReference>
<name>A0A2G6K7Q6_9ACTN</name>
<gene>
    <name evidence="4" type="ORF">CSA55_05240</name>
</gene>